<evidence type="ECO:0000313" key="3">
    <source>
        <dbReference type="EMBL" id="MEL1242640.1"/>
    </source>
</evidence>
<dbReference type="GO" id="GO:0032259">
    <property type="term" value="P:methylation"/>
    <property type="evidence" value="ECO:0007669"/>
    <property type="project" value="UniProtKB-KW"/>
</dbReference>
<dbReference type="EC" id="2.1.1.-" evidence="3"/>
<dbReference type="PANTHER" id="PTHR40048:SF1">
    <property type="entry name" value="RHAMNOSYL O-METHYLTRANSFERASE"/>
    <property type="match status" value="1"/>
</dbReference>
<dbReference type="SUPFAM" id="SSF53335">
    <property type="entry name" value="S-adenosyl-L-methionine-dependent methyltransferases"/>
    <property type="match status" value="1"/>
</dbReference>
<dbReference type="Gene3D" id="3.40.50.150">
    <property type="entry name" value="Vaccinia Virus protein VP39"/>
    <property type="match status" value="1"/>
</dbReference>
<keyword evidence="1 3" id="KW-0489">Methyltransferase</keyword>
<dbReference type="Pfam" id="PF13578">
    <property type="entry name" value="Methyltransf_24"/>
    <property type="match status" value="1"/>
</dbReference>
<dbReference type="GO" id="GO:0008168">
    <property type="term" value="F:methyltransferase activity"/>
    <property type="evidence" value="ECO:0007669"/>
    <property type="project" value="UniProtKB-KW"/>
</dbReference>
<evidence type="ECO:0000256" key="2">
    <source>
        <dbReference type="ARBA" id="ARBA00022679"/>
    </source>
</evidence>
<reference evidence="3 4" key="1">
    <citation type="submission" date="2024-04" db="EMBL/GenBank/DDBJ databases">
        <title>Flavobacterium sp. DGU11 16S ribosomal RNA gene Genome sequencing and assembly.</title>
        <authorList>
            <person name="Park S."/>
        </authorList>
    </citation>
    <scope>NUCLEOTIDE SEQUENCE [LARGE SCALE GENOMIC DNA]</scope>
    <source>
        <strain evidence="3 4">DGU11</strain>
    </source>
</reference>
<dbReference type="EMBL" id="JBBYHR010000001">
    <property type="protein sequence ID" value="MEL1242640.1"/>
    <property type="molecule type" value="Genomic_DNA"/>
</dbReference>
<keyword evidence="2 3" id="KW-0808">Transferase</keyword>
<accession>A0ABU9HR62</accession>
<dbReference type="PANTHER" id="PTHR40048">
    <property type="entry name" value="RHAMNOSYL O-METHYLTRANSFERASE"/>
    <property type="match status" value="1"/>
</dbReference>
<proteinExistence type="predicted"/>
<protein>
    <submittedName>
        <fullName evidence="3">Class I SAM-dependent methyltransferase</fullName>
        <ecNumber evidence="3">2.1.1.-</ecNumber>
    </submittedName>
</protein>
<gene>
    <name evidence="3" type="ORF">AAEO56_00085</name>
</gene>
<dbReference type="RefSeq" id="WP_341694966.1">
    <property type="nucleotide sequence ID" value="NZ_JBBYHR010000001.1"/>
</dbReference>
<keyword evidence="4" id="KW-1185">Reference proteome</keyword>
<organism evidence="3 4">
    <name type="scientific">Flavobacterium arundinis</name>
    <dbReference type="NCBI Taxonomy" id="3139143"/>
    <lineage>
        <taxon>Bacteria</taxon>
        <taxon>Pseudomonadati</taxon>
        <taxon>Bacteroidota</taxon>
        <taxon>Flavobacteriia</taxon>
        <taxon>Flavobacteriales</taxon>
        <taxon>Flavobacteriaceae</taxon>
        <taxon>Flavobacterium</taxon>
    </lineage>
</organism>
<dbReference type="InterPro" id="IPR029063">
    <property type="entry name" value="SAM-dependent_MTases_sf"/>
</dbReference>
<comment type="caution">
    <text evidence="3">The sequence shown here is derived from an EMBL/GenBank/DDBJ whole genome shotgun (WGS) entry which is preliminary data.</text>
</comment>
<name>A0ABU9HR62_9FLAO</name>
<evidence type="ECO:0000313" key="4">
    <source>
        <dbReference type="Proteomes" id="UP001464555"/>
    </source>
</evidence>
<dbReference type="Proteomes" id="UP001464555">
    <property type="component" value="Unassembled WGS sequence"/>
</dbReference>
<sequence length="273" mass="30428">MELKKKLFKQYWLFLAKKKLNKIKTISTNANNLISGSGIDLKGIFGDAEIAKQWEDAKETLSKFDFPATSGGVNKGDRKALYYLMCKFKPASVLEIGTHVGASTFHIAAALNAIHVSKGEKAKLTTVDIVDVNFGEDRPCLKFDNQPSPSEIMDKMNFNFVSFVANTSMAFSESCQDRFDLIFLDGSHDSNMVYQEIPIALKLLTANGIIVLHDYFPAMKPLWQDGHVIPGPYLAVKRLVKEGMQAHVMPFGELPWETKLGSKYTSLALLVKN</sequence>
<evidence type="ECO:0000256" key="1">
    <source>
        <dbReference type="ARBA" id="ARBA00022603"/>
    </source>
</evidence>